<gene>
    <name evidence="2" type="ORF">HII30_08480</name>
</gene>
<keyword evidence="3" id="KW-1185">Reference proteome</keyword>
<dbReference type="SUPFAM" id="SSF52317">
    <property type="entry name" value="Class I glutamine amidotransferase-like"/>
    <property type="match status" value="1"/>
</dbReference>
<evidence type="ECO:0000313" key="2">
    <source>
        <dbReference type="EMBL" id="NMO95804.1"/>
    </source>
</evidence>
<reference evidence="2 3" key="1">
    <citation type="submission" date="2020-04" db="EMBL/GenBank/DDBJ databases">
        <title>Paenibacillus algicola sp. nov., a novel marine bacterium producing alginate lyase.</title>
        <authorList>
            <person name="Huang H."/>
        </authorList>
    </citation>
    <scope>NUCLEOTIDE SEQUENCE [LARGE SCALE GENOMIC DNA]</scope>
    <source>
        <strain evidence="2 3">L7-75</strain>
    </source>
</reference>
<organism evidence="2 3">
    <name type="scientific">Paenibacillus lemnae</name>
    <dbReference type="NCBI Taxonomy" id="1330551"/>
    <lineage>
        <taxon>Bacteria</taxon>
        <taxon>Bacillati</taxon>
        <taxon>Bacillota</taxon>
        <taxon>Bacilli</taxon>
        <taxon>Bacillales</taxon>
        <taxon>Paenibacillaceae</taxon>
        <taxon>Paenibacillus</taxon>
    </lineage>
</organism>
<dbReference type="InterPro" id="IPR029062">
    <property type="entry name" value="Class_I_gatase-like"/>
</dbReference>
<name>A0A848M8H1_PAELE</name>
<evidence type="ECO:0008006" key="4">
    <source>
        <dbReference type="Google" id="ProtNLM"/>
    </source>
</evidence>
<evidence type="ECO:0000313" key="3">
    <source>
        <dbReference type="Proteomes" id="UP000565468"/>
    </source>
</evidence>
<dbReference type="EMBL" id="JABBPN010000005">
    <property type="protein sequence ID" value="NMO95804.1"/>
    <property type="molecule type" value="Genomic_DNA"/>
</dbReference>
<evidence type="ECO:0000256" key="1">
    <source>
        <dbReference type="SAM" id="Phobius"/>
    </source>
</evidence>
<keyword evidence="1" id="KW-1133">Transmembrane helix</keyword>
<dbReference type="AlphaFoldDB" id="A0A848M8H1"/>
<feature type="transmembrane region" description="Helical" evidence="1">
    <location>
        <begin position="393"/>
        <end position="414"/>
    </location>
</feature>
<proteinExistence type="predicted"/>
<sequence>MKRTGGMLLLAVILMVSALPYPLQGTAFADGPEIELKMEIGYGGGWIKQGTWNPLKLVLKSSEDLTGDIVIRIQNNNGMGEEASYVQRVDLPKDTEKEVTIGIPGNSYNKDNNEISFYEDSYRKGKPVPFVGGKKYVSKSAVSSGMVGVLSDDPDTMNFLSTLNGKGSNLLKIPLRAENMYDDAMLMDGLDVLVINNFASDTLSQPQQDAVKSWVRSGGTLVLAGGAGYSKTAAPFADIAPLQSNGTSEVTEMPELEKLGGKALNLDGNFTISTGTPAEGTVVESMTSDAPLFAYRKADLGKVWYAAYDVSMEPVNSWAGHPAAWASLLRNELPMTNNGYYGGSMMDSLSYALDYFPSIKMPSFPMLLWMLIIYAVVAAPLLYFILKKADKREWAWFLIPLIAVVASAAVYVVGSADKTKEMAHTLNVIELDGEGKGMTSSASAFFTPRSGDYELEFPENTYLKTYRNNGGFGGGLSENKSFIRMDNGQTSLELRDMPQWSLAKVSADNPLPQERGQLAVVVDLNDKGEVVGKVRNETLNDLKQVVLVVGGRAFLLGDIPQDGSADIPTDKKLIKQVSGNLSDQLYPYGPNGMNDKYTRERQIVQSYSYQPGVFMNNAYIFGWSEDDLTNYTLKGKAIESDQLNFWVQPVDIQWGQNGAINIPYGFITPQVTQANAPNFMIYPHGVELGQGSVVMEFPLMPAVEAEYSEFSIKGVKLGNSMTMEIWNVETSEWEPVPADQNVFTVKENPERYVVDNRIRFSINSTSQGMFQLPQLSLKGEVK</sequence>
<comment type="caution">
    <text evidence="2">The sequence shown here is derived from an EMBL/GenBank/DDBJ whole genome shotgun (WGS) entry which is preliminary data.</text>
</comment>
<keyword evidence="1" id="KW-0812">Transmembrane</keyword>
<protein>
    <recommendedName>
        <fullName evidence="4">Glutamine amidotransferase domain-containing protein</fullName>
    </recommendedName>
</protein>
<feature type="transmembrane region" description="Helical" evidence="1">
    <location>
        <begin position="366"/>
        <end position="386"/>
    </location>
</feature>
<keyword evidence="1" id="KW-0472">Membrane</keyword>
<dbReference type="Proteomes" id="UP000565468">
    <property type="component" value="Unassembled WGS sequence"/>
</dbReference>
<dbReference type="Gene3D" id="3.40.50.880">
    <property type="match status" value="1"/>
</dbReference>
<dbReference type="RefSeq" id="WP_169504601.1">
    <property type="nucleotide sequence ID" value="NZ_JABBPN010000005.1"/>
</dbReference>
<accession>A0A848M8H1</accession>